<dbReference type="RefSeq" id="WP_296940051.1">
    <property type="nucleotide sequence ID" value="NZ_LT599032.1"/>
</dbReference>
<organism evidence="1">
    <name type="scientific">uncultured Dysgonomonas sp</name>
    <dbReference type="NCBI Taxonomy" id="206096"/>
    <lineage>
        <taxon>Bacteria</taxon>
        <taxon>Pseudomonadati</taxon>
        <taxon>Bacteroidota</taxon>
        <taxon>Bacteroidia</taxon>
        <taxon>Bacteroidales</taxon>
        <taxon>Dysgonomonadaceae</taxon>
        <taxon>Dysgonomonas</taxon>
        <taxon>environmental samples</taxon>
    </lineage>
</organism>
<name>A0A212JC78_9BACT</name>
<sequence>MIKTIAIITDQGTPGKEIKEDMQVNVFRLENDKVSGYESIKLKSGDSRSFSKLMKIKEISLVYIDSMGNELKRLLQILDIHVKCKEEWEGDEFIRKFVFNI</sequence>
<gene>
    <name evidence="1" type="ORF">KL86DYS1_11796</name>
</gene>
<dbReference type="EMBL" id="FLUM01000001">
    <property type="protein sequence ID" value="SBV97002.1"/>
    <property type="molecule type" value="Genomic_DNA"/>
</dbReference>
<reference evidence="1" key="1">
    <citation type="submission" date="2016-04" db="EMBL/GenBank/DDBJ databases">
        <authorList>
            <person name="Evans L.H."/>
            <person name="Alamgir A."/>
            <person name="Owens N."/>
            <person name="Weber N.D."/>
            <person name="Virtaneva K."/>
            <person name="Barbian K."/>
            <person name="Babar A."/>
            <person name="Rosenke K."/>
        </authorList>
    </citation>
    <scope>NUCLEOTIDE SEQUENCE</scope>
    <source>
        <strain evidence="1">86-1</strain>
    </source>
</reference>
<protein>
    <recommendedName>
        <fullName evidence="2">Dinitrogenase iron-molybdenum cofactor biosynthesis domain-containing protein</fullName>
    </recommendedName>
</protein>
<accession>A0A212JC78</accession>
<evidence type="ECO:0000313" key="1">
    <source>
        <dbReference type="EMBL" id="SBV97002.1"/>
    </source>
</evidence>
<dbReference type="AlphaFoldDB" id="A0A212JC78"/>
<proteinExistence type="predicted"/>
<evidence type="ECO:0008006" key="2">
    <source>
        <dbReference type="Google" id="ProtNLM"/>
    </source>
</evidence>